<dbReference type="EMBL" id="JAINDJ010000004">
    <property type="protein sequence ID" value="KAG9449252.1"/>
    <property type="molecule type" value="Genomic_DNA"/>
</dbReference>
<name>A0AAV7END0_ARIFI</name>
<feature type="compositionally biased region" description="Basic and acidic residues" evidence="1">
    <location>
        <begin position="266"/>
        <end position="297"/>
    </location>
</feature>
<evidence type="ECO:0000256" key="1">
    <source>
        <dbReference type="SAM" id="MobiDB-lite"/>
    </source>
</evidence>
<feature type="region of interest" description="Disordered" evidence="1">
    <location>
        <begin position="85"/>
        <end position="179"/>
    </location>
</feature>
<feature type="compositionally biased region" description="Basic residues" evidence="1">
    <location>
        <begin position="142"/>
        <end position="166"/>
    </location>
</feature>
<comment type="caution">
    <text evidence="2">The sequence shown here is derived from an EMBL/GenBank/DDBJ whole genome shotgun (WGS) entry which is preliminary data.</text>
</comment>
<gene>
    <name evidence="2" type="ORF">H6P81_009217</name>
</gene>
<sequence length="319" mass="35536">MHVSLTFDRDRLGRPESYFPGPSRAFQHVGTRSSVSRSFVFPAGLYPPEKREGLLQLLAVEEANEVGFVVALRAGGPRERIRGGLLRAGEGEGGGGGSQGEEAAGLLPLHSGTPPLLRNAAAESRPSAPGRGAVLPHPPLHLPHRLLLPHRPRLPRRPPHRRRQPHPRPPQQQQHQPPPIFRLRLLLPRQRVVEPPVQPESDAGPTGVELQGKPVEAGTGDNRREVVRPTDNNESRRCVPLSDSSNPVLMSDFGFWLNQKLKKNKIYEREKEEEERKRQGESQERRAREDGGDEEKTRGKRRRRVSNGAYGSVETGELL</sequence>
<evidence type="ECO:0000313" key="3">
    <source>
        <dbReference type="Proteomes" id="UP000825729"/>
    </source>
</evidence>
<dbReference type="Proteomes" id="UP000825729">
    <property type="component" value="Unassembled WGS sequence"/>
</dbReference>
<evidence type="ECO:0000313" key="2">
    <source>
        <dbReference type="EMBL" id="KAG9449252.1"/>
    </source>
</evidence>
<dbReference type="AlphaFoldDB" id="A0AAV7END0"/>
<feature type="compositionally biased region" description="Basic and acidic residues" evidence="1">
    <location>
        <begin position="221"/>
        <end position="237"/>
    </location>
</feature>
<feature type="region of interest" description="Disordered" evidence="1">
    <location>
        <begin position="195"/>
        <end position="245"/>
    </location>
</feature>
<feature type="region of interest" description="Disordered" evidence="1">
    <location>
        <begin position="266"/>
        <end position="319"/>
    </location>
</feature>
<organism evidence="2 3">
    <name type="scientific">Aristolochia fimbriata</name>
    <name type="common">White veined hardy Dutchman's pipe vine</name>
    <dbReference type="NCBI Taxonomy" id="158543"/>
    <lineage>
        <taxon>Eukaryota</taxon>
        <taxon>Viridiplantae</taxon>
        <taxon>Streptophyta</taxon>
        <taxon>Embryophyta</taxon>
        <taxon>Tracheophyta</taxon>
        <taxon>Spermatophyta</taxon>
        <taxon>Magnoliopsida</taxon>
        <taxon>Magnoliidae</taxon>
        <taxon>Piperales</taxon>
        <taxon>Aristolochiaceae</taxon>
        <taxon>Aristolochia</taxon>
    </lineage>
</organism>
<reference evidence="2 3" key="1">
    <citation type="submission" date="2021-07" db="EMBL/GenBank/DDBJ databases">
        <title>The Aristolochia fimbriata genome: insights into angiosperm evolution, floral development and chemical biosynthesis.</title>
        <authorList>
            <person name="Jiao Y."/>
        </authorList>
    </citation>
    <scope>NUCLEOTIDE SEQUENCE [LARGE SCALE GENOMIC DNA]</scope>
    <source>
        <strain evidence="2">IBCAS-2021</strain>
        <tissue evidence="2">Leaf</tissue>
    </source>
</reference>
<protein>
    <submittedName>
        <fullName evidence="2">Uncharacterized protein</fullName>
    </submittedName>
</protein>
<accession>A0AAV7END0</accession>
<keyword evidence="3" id="KW-1185">Reference proteome</keyword>
<proteinExistence type="predicted"/>